<evidence type="ECO:0000256" key="1">
    <source>
        <dbReference type="SAM" id="Coils"/>
    </source>
</evidence>
<organism evidence="3 6">
    <name type="scientific">Frederiksenia canicola</name>
    <dbReference type="NCBI Taxonomy" id="123824"/>
    <lineage>
        <taxon>Bacteria</taxon>
        <taxon>Pseudomonadati</taxon>
        <taxon>Pseudomonadota</taxon>
        <taxon>Gammaproteobacteria</taxon>
        <taxon>Pasteurellales</taxon>
        <taxon>Pasteurellaceae</taxon>
        <taxon>Frederiksenia</taxon>
    </lineage>
</organism>
<dbReference type="EMBL" id="RKQT01000002">
    <property type="protein sequence ID" value="RPE93753.1"/>
    <property type="molecule type" value="Genomic_DNA"/>
</dbReference>
<name>A0AAE7C1M9_9PAST</name>
<feature type="domain" description="DUF927" evidence="2">
    <location>
        <begin position="191"/>
        <end position="460"/>
    </location>
</feature>
<dbReference type="Pfam" id="PF06048">
    <property type="entry name" value="DUF927"/>
    <property type="match status" value="1"/>
</dbReference>
<sequence>MAKLTAAPNLKKQPQGATQCKILAGVQAWDFANIPQAERTQAEIELNQILPTGTVEAGAIPPIVLDAKVLQNLTAYRIAPASVEYVEIQRANNAESLKGTHITLISDFLAKHTAAKTVVMYDEAGQLLENLSNYIQRLRQDGNQSKEIAEIVTENAQKQALANEAEKRTPFIEKRTINGLRGLYRITPKYNADTDEWIESNEKWLCDVVDVVGIGRSDTDDFIVLQWQPEQSSQKVTEALPLRDLGEREGWKLLKERGLNITNTPYLRNELADYLQNLNKGNRQLWTITNATGWQKGAYILPNGEILGEPETPVLFRSQSATAKGYHTQGTTETWRANVSDYVRGNPSQMLGLAVAFASPMIALLNAESFGVHLFGGSTAGKTTTANIADSLFGNPDDIRLSWNTTALGIANEAAARNDGLLTIDEIGQITNPKHAEQIAYTLFNGVGKIQGAKDGGNRELQRWRIAAFSTGEIDLESFLKSKGIQINAGQLVRLLNVPISPAKCFHGLPDGKAHADHLNAATRANYGVVGRLWIKWLIANKSEIPTAYQAIKNKWLNRLPNDASPQVQRVAGRFAILETALHLADVFTGWGAEEIAEAVLHCFNEWINIFGLHSREERQVIEQVNGWLLRYGSRFIEIPSNPNQREPNDTAGYRLLVNERNDKEKFFIYPQVYIDDVIKGFNEKQANEILFKAGMLERSNEKPPRYRIKMPASVKKNQPRCYVLIPLDESQDDETEQKA</sequence>
<dbReference type="RefSeq" id="WP_123956907.1">
    <property type="nucleotide sequence ID" value="NZ_CP015029.1"/>
</dbReference>
<accession>A0AAE7C1M9</accession>
<keyword evidence="1" id="KW-0175">Coiled coil</keyword>
<keyword evidence="5" id="KW-1185">Reference proteome</keyword>
<dbReference type="EMBL" id="CP015029">
    <property type="protein sequence ID" value="QIM64214.1"/>
    <property type="molecule type" value="Genomic_DNA"/>
</dbReference>
<dbReference type="Proteomes" id="UP000276901">
    <property type="component" value="Unassembled WGS sequence"/>
</dbReference>
<proteinExistence type="predicted"/>
<evidence type="ECO:0000313" key="5">
    <source>
        <dbReference type="Proteomes" id="UP000276901"/>
    </source>
</evidence>
<dbReference type="AlphaFoldDB" id="A0AAE7C1M9"/>
<evidence type="ECO:0000313" key="4">
    <source>
        <dbReference type="EMBL" id="RPE93753.1"/>
    </source>
</evidence>
<dbReference type="InterPro" id="IPR009270">
    <property type="entry name" value="DUF927"/>
</dbReference>
<protein>
    <submittedName>
        <fullName evidence="3 4">DNA primase</fullName>
    </submittedName>
</protein>
<evidence type="ECO:0000313" key="6">
    <source>
        <dbReference type="Proteomes" id="UP000502287"/>
    </source>
</evidence>
<reference evidence="3 6" key="1">
    <citation type="submission" date="2016-03" db="EMBL/GenBank/DDBJ databases">
        <authorList>
            <person name="Hansen M.J."/>
            <person name="Bojesen A.M."/>
            <person name="Planet P."/>
        </authorList>
    </citation>
    <scope>NUCLEOTIDE SEQUENCE [LARGE SCALE GENOMIC DNA]</scope>
    <source>
        <strain evidence="3 6">HPA 21</strain>
    </source>
</reference>
<gene>
    <name evidence="3" type="ORF">A4G17_01460</name>
    <name evidence="4" type="ORF">EDC49_1266</name>
</gene>
<feature type="coiled-coil region" evidence="1">
    <location>
        <begin position="121"/>
        <end position="168"/>
    </location>
</feature>
<evidence type="ECO:0000313" key="3">
    <source>
        <dbReference type="EMBL" id="QIM64214.1"/>
    </source>
</evidence>
<reference evidence="4 5" key="2">
    <citation type="submission" date="2018-11" db="EMBL/GenBank/DDBJ databases">
        <title>Genomic Encyclopedia of Type Strains, Phase IV (KMG-IV): sequencing the most valuable type-strain genomes for metagenomic binning, comparative biology and taxonomic classification.</title>
        <authorList>
            <person name="Goeker M."/>
        </authorList>
    </citation>
    <scope>NUCLEOTIDE SEQUENCE [LARGE SCALE GENOMIC DNA]</scope>
    <source>
        <strain evidence="4 5">DSM 25797</strain>
    </source>
</reference>
<dbReference type="KEGG" id="fcl:A4G17_01460"/>
<dbReference type="Proteomes" id="UP000502287">
    <property type="component" value="Chromosome"/>
</dbReference>
<evidence type="ECO:0000259" key="2">
    <source>
        <dbReference type="Pfam" id="PF06048"/>
    </source>
</evidence>